<keyword evidence="4" id="KW-0443">Lipid metabolism</keyword>
<evidence type="ECO:0000313" key="7">
    <source>
        <dbReference type="Proteomes" id="UP000075670"/>
    </source>
</evidence>
<dbReference type="GO" id="GO:0003841">
    <property type="term" value="F:1-acylglycerol-3-phosphate O-acyltransferase activity"/>
    <property type="evidence" value="ECO:0007669"/>
    <property type="project" value="UniProtKB-UniRule"/>
</dbReference>
<dbReference type="EMBL" id="LTBC01000002">
    <property type="protein sequence ID" value="KYH33043.1"/>
    <property type="molecule type" value="Genomic_DNA"/>
</dbReference>
<dbReference type="GO" id="GO:0006654">
    <property type="term" value="P:phosphatidic acid biosynthetic process"/>
    <property type="evidence" value="ECO:0007669"/>
    <property type="project" value="TreeGrafter"/>
</dbReference>
<keyword evidence="4" id="KW-0594">Phospholipid biosynthesis</keyword>
<proteinExistence type="inferred from homology"/>
<keyword evidence="4" id="KW-0444">Lipid biosynthesis</keyword>
<dbReference type="PATRIC" id="fig|1122241.3.peg.864"/>
<dbReference type="GO" id="GO:0016020">
    <property type="term" value="C:membrane"/>
    <property type="evidence" value="ECO:0007669"/>
    <property type="project" value="InterPro"/>
</dbReference>
<organism evidence="6 7">
    <name type="scientific">Moorella mulderi DSM 14980</name>
    <dbReference type="NCBI Taxonomy" id="1122241"/>
    <lineage>
        <taxon>Bacteria</taxon>
        <taxon>Bacillati</taxon>
        <taxon>Bacillota</taxon>
        <taxon>Clostridia</taxon>
        <taxon>Neomoorellales</taxon>
        <taxon>Neomoorellaceae</taxon>
        <taxon>Neomoorella</taxon>
    </lineage>
</organism>
<dbReference type="AlphaFoldDB" id="A0A151AZR8"/>
<dbReference type="InterPro" id="IPR004552">
    <property type="entry name" value="AGP_acyltrans"/>
</dbReference>
<dbReference type="EC" id="2.3.1.51" evidence="4"/>
<evidence type="ECO:0000256" key="4">
    <source>
        <dbReference type="RuleBase" id="RU361267"/>
    </source>
</evidence>
<keyword evidence="4" id="KW-1208">Phospholipid metabolism</keyword>
<evidence type="ECO:0000256" key="3">
    <source>
        <dbReference type="ARBA" id="ARBA00023315"/>
    </source>
</evidence>
<dbReference type="SMART" id="SM00563">
    <property type="entry name" value="PlsC"/>
    <property type="match status" value="1"/>
</dbReference>
<comment type="catalytic activity">
    <reaction evidence="4">
        <text>a 1-acyl-sn-glycero-3-phosphate + an acyl-CoA = a 1,2-diacyl-sn-glycero-3-phosphate + CoA</text>
        <dbReference type="Rhea" id="RHEA:19709"/>
        <dbReference type="ChEBI" id="CHEBI:57287"/>
        <dbReference type="ChEBI" id="CHEBI:57970"/>
        <dbReference type="ChEBI" id="CHEBI:58342"/>
        <dbReference type="ChEBI" id="CHEBI:58608"/>
        <dbReference type="EC" id="2.3.1.51"/>
    </reaction>
</comment>
<protein>
    <recommendedName>
        <fullName evidence="4">1-acyl-sn-glycerol-3-phosphate acyltransferase</fullName>
        <ecNumber evidence="4">2.3.1.51</ecNumber>
    </recommendedName>
</protein>
<evidence type="ECO:0000313" key="6">
    <source>
        <dbReference type="EMBL" id="KYH33043.1"/>
    </source>
</evidence>
<gene>
    <name evidence="6" type="primary">plsC</name>
    <name evidence="6" type="ORF">MOMUL_08210</name>
</gene>
<dbReference type="SUPFAM" id="SSF69593">
    <property type="entry name" value="Glycerol-3-phosphate (1)-acyltransferase"/>
    <property type="match status" value="1"/>
</dbReference>
<keyword evidence="3 4" id="KW-0012">Acyltransferase</keyword>
<dbReference type="PANTHER" id="PTHR10434:SF11">
    <property type="entry name" value="1-ACYL-SN-GLYCEROL-3-PHOSPHATE ACYLTRANSFERASE"/>
    <property type="match status" value="1"/>
</dbReference>
<accession>A0A151AZR8</accession>
<name>A0A151AZR8_9FIRM</name>
<evidence type="ECO:0000259" key="5">
    <source>
        <dbReference type="SMART" id="SM00563"/>
    </source>
</evidence>
<dbReference type="InterPro" id="IPR002123">
    <property type="entry name" value="Plipid/glycerol_acylTrfase"/>
</dbReference>
<dbReference type="Pfam" id="PF01553">
    <property type="entry name" value="Acyltransferase"/>
    <property type="match status" value="1"/>
</dbReference>
<evidence type="ECO:0000256" key="2">
    <source>
        <dbReference type="ARBA" id="ARBA00022679"/>
    </source>
</evidence>
<sequence>MGKRQATSSGPNRFVVLPVAAQGHIIPRRYHWQYPIFGGVLQVFYQFAKFACYLFLRFFCRWEVQGRENFPLEGPVIVIANHISYLDPVAVGVAAPRMVRFMAKEELFHIPVVNWIIKGLHAFPVRRGRSDRAALKAALEVLHDGQVLGMFPEGTRSKDGRLLPFQHGAALLALKTGAPLLPVAIKNTNRVFRGGRIKVIIGQPLKFKTTGPSTPQQVQDLTAAAYQAIAKMLA</sequence>
<keyword evidence="7" id="KW-1185">Reference proteome</keyword>
<feature type="domain" description="Phospholipid/glycerol acyltransferase" evidence="5">
    <location>
        <begin position="76"/>
        <end position="188"/>
    </location>
</feature>
<comment type="similarity">
    <text evidence="1 4">Belongs to the 1-acyl-sn-glycerol-3-phosphate acyltransferase family.</text>
</comment>
<dbReference type="Proteomes" id="UP000075670">
    <property type="component" value="Unassembled WGS sequence"/>
</dbReference>
<evidence type="ECO:0000256" key="1">
    <source>
        <dbReference type="ARBA" id="ARBA00008655"/>
    </source>
</evidence>
<dbReference type="NCBIfam" id="TIGR00530">
    <property type="entry name" value="AGP_acyltrn"/>
    <property type="match status" value="1"/>
</dbReference>
<comment type="domain">
    <text evidence="4">The HXXXXD motif is essential for acyltransferase activity and may constitute the binding site for the phosphate moiety of the glycerol-3-phosphate.</text>
</comment>
<reference evidence="6 7" key="1">
    <citation type="submission" date="2016-02" db="EMBL/GenBank/DDBJ databases">
        <title>Genome sequence of Moorella mulderi DSM 14980.</title>
        <authorList>
            <person name="Poehlein A."/>
            <person name="Daniel R."/>
        </authorList>
    </citation>
    <scope>NUCLEOTIDE SEQUENCE [LARGE SCALE GENOMIC DNA]</scope>
    <source>
        <strain evidence="6 7">DSM 14980</strain>
    </source>
</reference>
<dbReference type="PANTHER" id="PTHR10434">
    <property type="entry name" value="1-ACYL-SN-GLYCEROL-3-PHOSPHATE ACYLTRANSFERASE"/>
    <property type="match status" value="1"/>
</dbReference>
<keyword evidence="2 4" id="KW-0808">Transferase</keyword>
<comment type="caution">
    <text evidence="6">The sequence shown here is derived from an EMBL/GenBank/DDBJ whole genome shotgun (WGS) entry which is preliminary data.</text>
</comment>
<dbReference type="CDD" id="cd07989">
    <property type="entry name" value="LPLAT_AGPAT-like"/>
    <property type="match status" value="1"/>
</dbReference>